<accession>A0A1H4CCV3</accession>
<dbReference type="CDD" id="cd13970">
    <property type="entry name" value="ABC1_ADCK3"/>
    <property type="match status" value="1"/>
</dbReference>
<evidence type="ECO:0000313" key="7">
    <source>
        <dbReference type="Proteomes" id="UP000198703"/>
    </source>
</evidence>
<evidence type="ECO:0000256" key="2">
    <source>
        <dbReference type="ARBA" id="ARBA00022679"/>
    </source>
</evidence>
<sequence length="440" mass="48556">MPDKPHDARGVAVPSGRLARLARFGGLAGGVAGNVAVDAARRFAAGERPSMADLLLTPANAMRVTRQLADLRGAAMKIGQLLSMDAGEVLPPELTEILARLRADARRMPASQLQKVLTERWGQGWRDRFAVFEPEPMAAASIGQVHRAMTRDGRDLAVKIQYPGVRRSIDSDVGNVATLLRLSGLLPPTLDVAPMLAEAKRQLHEEADYAREGRHLARFGELLADAPGYVVPRLHADLTTADVLAMSFVEGEPVERMVDAPQDERDWVATLLLELTLRELFEFRLMQTDPNFANYRYDRTTRRLALLDFGATRALSPQTTGRYRALLRAAMAGDREAVRRGAVEIGFFDASTDARHQDAALDLAEIVLAPLRAGGVYDFAEPGRTARLREGGLALAGERDFWRIPPMDTLFIQRKAAGMYLLAQRLRARVDVRALLARWL</sequence>
<evidence type="ECO:0000256" key="1">
    <source>
        <dbReference type="ARBA" id="ARBA00009670"/>
    </source>
</evidence>
<dbReference type="InterPro" id="IPR051409">
    <property type="entry name" value="Atypical_kinase_ADCK"/>
</dbReference>
<name>A0A1H4CCV3_9RHOB</name>
<keyword evidence="6" id="KW-0418">Kinase</keyword>
<dbReference type="RefSeq" id="WP_093253943.1">
    <property type="nucleotide sequence ID" value="NZ_FNQM01000007.1"/>
</dbReference>
<dbReference type="GO" id="GO:0006744">
    <property type="term" value="P:ubiquinone biosynthetic process"/>
    <property type="evidence" value="ECO:0007669"/>
    <property type="project" value="TreeGrafter"/>
</dbReference>
<dbReference type="AlphaFoldDB" id="A0A1H4CCV3"/>
<dbReference type="PANTHER" id="PTHR43851">
    <property type="match status" value="1"/>
</dbReference>
<keyword evidence="3" id="KW-0547">Nucleotide-binding</keyword>
<keyword evidence="7" id="KW-1185">Reference proteome</keyword>
<dbReference type="STRING" id="89524.SAMN05444370_10713"/>
<proteinExistence type="inferred from homology"/>
<keyword evidence="4" id="KW-0067">ATP-binding</keyword>
<dbReference type="InterPro" id="IPR034646">
    <property type="entry name" value="ADCK3_dom"/>
</dbReference>
<dbReference type="PANTHER" id="PTHR43851:SF3">
    <property type="entry name" value="COENZYME Q8"/>
    <property type="match status" value="1"/>
</dbReference>
<reference evidence="6 7" key="1">
    <citation type="submission" date="2016-10" db="EMBL/GenBank/DDBJ databases">
        <authorList>
            <person name="de Groot N.N."/>
        </authorList>
    </citation>
    <scope>NUCLEOTIDE SEQUENCE [LARGE SCALE GENOMIC DNA]</scope>
    <source>
        <strain evidence="6 7">DSM 15345</strain>
    </source>
</reference>
<comment type="similarity">
    <text evidence="1">Belongs to the protein kinase superfamily. ADCK protein kinase family.</text>
</comment>
<feature type="domain" description="ABC1 atypical kinase-like" evidence="5">
    <location>
        <begin position="101"/>
        <end position="339"/>
    </location>
</feature>
<evidence type="ECO:0000259" key="5">
    <source>
        <dbReference type="Pfam" id="PF03109"/>
    </source>
</evidence>
<evidence type="ECO:0000256" key="3">
    <source>
        <dbReference type="ARBA" id="ARBA00022741"/>
    </source>
</evidence>
<dbReference type="Proteomes" id="UP000198703">
    <property type="component" value="Unassembled WGS sequence"/>
</dbReference>
<dbReference type="OrthoDB" id="9795390at2"/>
<dbReference type="InterPro" id="IPR004147">
    <property type="entry name" value="ABC1_dom"/>
</dbReference>
<organism evidence="6 7">
    <name type="scientific">Rubrimonas cliftonensis</name>
    <dbReference type="NCBI Taxonomy" id="89524"/>
    <lineage>
        <taxon>Bacteria</taxon>
        <taxon>Pseudomonadati</taxon>
        <taxon>Pseudomonadota</taxon>
        <taxon>Alphaproteobacteria</taxon>
        <taxon>Rhodobacterales</taxon>
        <taxon>Paracoccaceae</taxon>
        <taxon>Rubrimonas</taxon>
    </lineage>
</organism>
<evidence type="ECO:0000313" key="6">
    <source>
        <dbReference type="EMBL" id="SEA58231.1"/>
    </source>
</evidence>
<evidence type="ECO:0000256" key="4">
    <source>
        <dbReference type="ARBA" id="ARBA00022840"/>
    </source>
</evidence>
<dbReference type="SUPFAM" id="SSF56112">
    <property type="entry name" value="Protein kinase-like (PK-like)"/>
    <property type="match status" value="1"/>
</dbReference>
<keyword evidence="2" id="KW-0808">Transferase</keyword>
<dbReference type="GO" id="GO:0005524">
    <property type="term" value="F:ATP binding"/>
    <property type="evidence" value="ECO:0007669"/>
    <property type="project" value="UniProtKB-KW"/>
</dbReference>
<dbReference type="EMBL" id="FNQM01000007">
    <property type="protein sequence ID" value="SEA58231.1"/>
    <property type="molecule type" value="Genomic_DNA"/>
</dbReference>
<dbReference type="Pfam" id="PF03109">
    <property type="entry name" value="ABC1"/>
    <property type="match status" value="1"/>
</dbReference>
<gene>
    <name evidence="6" type="ORF">SAMN05444370_10713</name>
</gene>
<dbReference type="GO" id="GO:0016301">
    <property type="term" value="F:kinase activity"/>
    <property type="evidence" value="ECO:0007669"/>
    <property type="project" value="UniProtKB-KW"/>
</dbReference>
<keyword evidence="6" id="KW-0830">Ubiquinone</keyword>
<protein>
    <submittedName>
        <fullName evidence="6">Predicted unusual protein kinase regulating ubiquinone biosynthesis, AarF/ABC1/UbiB family</fullName>
    </submittedName>
</protein>
<dbReference type="InterPro" id="IPR011009">
    <property type="entry name" value="Kinase-like_dom_sf"/>
</dbReference>